<dbReference type="PANTHER" id="PTHR43330">
    <property type="entry name" value="METHIONINE AMINOPEPTIDASE"/>
    <property type="match status" value="1"/>
</dbReference>
<gene>
    <name evidence="2" type="ORF">DILT_LOCUS11260</name>
</gene>
<sequence length="187" mass="20737">MPNVCVTPDCGKTATLRCPTCVKLGITGSYFCNQVRFINLLFTCFRNASKNTGKHTKTCTFSLGKITLPESEYDSVFSGYRFTGSLRPGKKFLNQYPDRITPKLVFVPNLFTSLGIPISENDAKRSHTIVTLSDEEMEGMRTTGRLAREVLDAAINAVAVGVTTDEIDRIVHEAILLIYSLKEFVKA</sequence>
<evidence type="ECO:0000259" key="1">
    <source>
        <dbReference type="Pfam" id="PF15801"/>
    </source>
</evidence>
<dbReference type="AlphaFoldDB" id="A0A3P7P4K9"/>
<evidence type="ECO:0000313" key="3">
    <source>
        <dbReference type="Proteomes" id="UP000281553"/>
    </source>
</evidence>
<dbReference type="InterPro" id="IPR031615">
    <property type="entry name" value="Zfn-C6H2"/>
</dbReference>
<dbReference type="EMBL" id="UYRU01062488">
    <property type="protein sequence ID" value="VDN15429.1"/>
    <property type="molecule type" value="Genomic_DNA"/>
</dbReference>
<protein>
    <recommendedName>
        <fullName evidence="1">C6H2-type domain-containing protein</fullName>
    </recommendedName>
</protein>
<name>A0A3P7P4K9_DIBLA</name>
<proteinExistence type="predicted"/>
<dbReference type="Gene3D" id="3.90.230.10">
    <property type="entry name" value="Creatinase/methionine aminopeptidase superfamily"/>
    <property type="match status" value="1"/>
</dbReference>
<organism evidence="2 3">
    <name type="scientific">Dibothriocephalus latus</name>
    <name type="common">Fish tapeworm</name>
    <name type="synonym">Diphyllobothrium latum</name>
    <dbReference type="NCBI Taxonomy" id="60516"/>
    <lineage>
        <taxon>Eukaryota</taxon>
        <taxon>Metazoa</taxon>
        <taxon>Spiralia</taxon>
        <taxon>Lophotrochozoa</taxon>
        <taxon>Platyhelminthes</taxon>
        <taxon>Cestoda</taxon>
        <taxon>Eucestoda</taxon>
        <taxon>Diphyllobothriidea</taxon>
        <taxon>Diphyllobothriidae</taxon>
        <taxon>Dibothriocephalus</taxon>
    </lineage>
</organism>
<keyword evidence="3" id="KW-1185">Reference proteome</keyword>
<evidence type="ECO:0000313" key="2">
    <source>
        <dbReference type="EMBL" id="VDN15429.1"/>
    </source>
</evidence>
<reference evidence="2 3" key="1">
    <citation type="submission" date="2018-11" db="EMBL/GenBank/DDBJ databases">
        <authorList>
            <consortium name="Pathogen Informatics"/>
        </authorList>
    </citation>
    <scope>NUCLEOTIDE SEQUENCE [LARGE SCALE GENOMIC DNA]</scope>
</reference>
<accession>A0A3P7P4K9</accession>
<dbReference type="PANTHER" id="PTHR43330:SF7">
    <property type="entry name" value="METHIONINE AMINOPEPTIDASE 1"/>
    <property type="match status" value="1"/>
</dbReference>
<dbReference type="Proteomes" id="UP000281553">
    <property type="component" value="Unassembled WGS sequence"/>
</dbReference>
<dbReference type="Pfam" id="PF15801">
    <property type="entry name" value="zf-C6H2"/>
    <property type="match status" value="1"/>
</dbReference>
<dbReference type="OrthoDB" id="3209743at2759"/>
<dbReference type="GO" id="GO:0070006">
    <property type="term" value="F:metalloaminopeptidase activity"/>
    <property type="evidence" value="ECO:0007669"/>
    <property type="project" value="TreeGrafter"/>
</dbReference>
<dbReference type="SUPFAM" id="SSF55920">
    <property type="entry name" value="Creatinase/aminopeptidase"/>
    <property type="match status" value="1"/>
</dbReference>
<dbReference type="GO" id="GO:0005829">
    <property type="term" value="C:cytosol"/>
    <property type="evidence" value="ECO:0007669"/>
    <property type="project" value="TreeGrafter"/>
</dbReference>
<feature type="domain" description="C6H2-type" evidence="1">
    <location>
        <begin position="5"/>
        <end position="37"/>
    </location>
</feature>
<dbReference type="InterPro" id="IPR036005">
    <property type="entry name" value="Creatinase/aminopeptidase-like"/>
</dbReference>